<name>A0A8X8XWG4_SALSN</name>
<reference evidence="1" key="2">
    <citation type="submission" date="2020-08" db="EMBL/GenBank/DDBJ databases">
        <title>Plant Genome Project.</title>
        <authorList>
            <person name="Zhang R.-G."/>
        </authorList>
    </citation>
    <scope>NUCLEOTIDE SEQUENCE</scope>
    <source>
        <strain evidence="1">Huo1</strain>
        <tissue evidence="1">Leaf</tissue>
    </source>
</reference>
<dbReference type="EMBL" id="PNBA02000006">
    <property type="protein sequence ID" value="KAG6421388.1"/>
    <property type="molecule type" value="Genomic_DNA"/>
</dbReference>
<evidence type="ECO:0000313" key="2">
    <source>
        <dbReference type="Proteomes" id="UP000298416"/>
    </source>
</evidence>
<protein>
    <submittedName>
        <fullName evidence="1">Uncharacterized protein</fullName>
    </submittedName>
</protein>
<accession>A0A8X8XWG4</accession>
<dbReference type="Proteomes" id="UP000298416">
    <property type="component" value="Unassembled WGS sequence"/>
</dbReference>
<comment type="caution">
    <text evidence="1">The sequence shown here is derived from an EMBL/GenBank/DDBJ whole genome shotgun (WGS) entry which is preliminary data.</text>
</comment>
<gene>
    <name evidence="1" type="ORF">SASPL_117939</name>
</gene>
<organism evidence="1">
    <name type="scientific">Salvia splendens</name>
    <name type="common">Scarlet sage</name>
    <dbReference type="NCBI Taxonomy" id="180675"/>
    <lineage>
        <taxon>Eukaryota</taxon>
        <taxon>Viridiplantae</taxon>
        <taxon>Streptophyta</taxon>
        <taxon>Embryophyta</taxon>
        <taxon>Tracheophyta</taxon>
        <taxon>Spermatophyta</taxon>
        <taxon>Magnoliopsida</taxon>
        <taxon>eudicotyledons</taxon>
        <taxon>Gunneridae</taxon>
        <taxon>Pentapetalae</taxon>
        <taxon>asterids</taxon>
        <taxon>lamiids</taxon>
        <taxon>Lamiales</taxon>
        <taxon>Lamiaceae</taxon>
        <taxon>Nepetoideae</taxon>
        <taxon>Mentheae</taxon>
        <taxon>Salviinae</taxon>
        <taxon>Salvia</taxon>
        <taxon>Salvia subgen. Calosphace</taxon>
        <taxon>core Calosphace</taxon>
    </lineage>
</organism>
<reference evidence="1" key="1">
    <citation type="submission" date="2018-01" db="EMBL/GenBank/DDBJ databases">
        <authorList>
            <person name="Mao J.F."/>
        </authorList>
    </citation>
    <scope>NUCLEOTIDE SEQUENCE</scope>
    <source>
        <strain evidence="1">Huo1</strain>
        <tissue evidence="1">Leaf</tissue>
    </source>
</reference>
<sequence length="180" mass="20020">MQGKRKARSFSPSPSSPLIVPIEYSDGEASCPDATPAAKKLRSDGLSGCVTLQDLKDRFQLVLDRDAAAAEADTESDVYAPLYFPWKMTSESWEACKAEAVRQRKDEGFFGFNSPDDDELIPLRRLRKCNIEHPNPTTNVLILPLLVEADMLNFSRASFIVPRGGLPFTHLSMMNCTTFC</sequence>
<keyword evidence="2" id="KW-1185">Reference proteome</keyword>
<dbReference type="AlphaFoldDB" id="A0A8X8XWG4"/>
<evidence type="ECO:0000313" key="1">
    <source>
        <dbReference type="EMBL" id="KAG6421388.1"/>
    </source>
</evidence>
<proteinExistence type="predicted"/>